<dbReference type="Pfam" id="PF13828">
    <property type="entry name" value="DUF4190"/>
    <property type="match status" value="1"/>
</dbReference>
<feature type="domain" description="DUF4190" evidence="3">
    <location>
        <begin position="111"/>
        <end position="168"/>
    </location>
</feature>
<evidence type="ECO:0000256" key="2">
    <source>
        <dbReference type="SAM" id="Phobius"/>
    </source>
</evidence>
<sequence>MTDQPTPRPDSQGSAAGPGDSPAGYEPPQFVPPQGPSIPAPPPYDQNAYGQNQYGTGQYGQPGQYSQPGDQYGAAYAQPASPYGQGHSPYGQPAYGQHAYYGMPAQEPKGLSIASMVLGISSVILGWIMIPQIAAIITGHLALRREPSGKGMSITGLVLGYLCLLGYGAFWLLLIIGLMSYSAAMGYN</sequence>
<evidence type="ECO:0000313" key="5">
    <source>
        <dbReference type="Proteomes" id="UP001524318"/>
    </source>
</evidence>
<keyword evidence="2" id="KW-0812">Transmembrane</keyword>
<protein>
    <submittedName>
        <fullName evidence="4">DUF4190 domain-containing protein</fullName>
    </submittedName>
</protein>
<feature type="compositionally biased region" description="Pro residues" evidence="1">
    <location>
        <begin position="29"/>
        <end position="44"/>
    </location>
</feature>
<feature type="transmembrane region" description="Helical" evidence="2">
    <location>
        <begin position="113"/>
        <end position="137"/>
    </location>
</feature>
<feature type="region of interest" description="Disordered" evidence="1">
    <location>
        <begin position="1"/>
        <end position="78"/>
    </location>
</feature>
<dbReference type="InterPro" id="IPR025241">
    <property type="entry name" value="DUF4190"/>
</dbReference>
<reference evidence="4 5" key="1">
    <citation type="submission" date="2022-06" db="EMBL/GenBank/DDBJ databases">
        <title>Pseudarthrobacter sp. strain RMG13 Genome sequencing and assembly.</title>
        <authorList>
            <person name="Kim I."/>
        </authorList>
    </citation>
    <scope>NUCLEOTIDE SEQUENCE [LARGE SCALE GENOMIC DNA]</scope>
    <source>
        <strain evidence="4 5">RMG13</strain>
    </source>
</reference>
<dbReference type="Proteomes" id="UP001524318">
    <property type="component" value="Unassembled WGS sequence"/>
</dbReference>
<feature type="compositionally biased region" description="Low complexity" evidence="1">
    <location>
        <begin position="49"/>
        <end position="73"/>
    </location>
</feature>
<comment type="caution">
    <text evidence="4">The sequence shown here is derived from an EMBL/GenBank/DDBJ whole genome shotgun (WGS) entry which is preliminary data.</text>
</comment>
<feature type="transmembrane region" description="Helical" evidence="2">
    <location>
        <begin position="158"/>
        <end position="181"/>
    </location>
</feature>
<evidence type="ECO:0000259" key="3">
    <source>
        <dbReference type="Pfam" id="PF13828"/>
    </source>
</evidence>
<gene>
    <name evidence="4" type="ORF">NFC73_08195</name>
</gene>
<dbReference type="RefSeq" id="WP_254749175.1">
    <property type="nucleotide sequence ID" value="NZ_JANCLV010000004.1"/>
</dbReference>
<name>A0ABT1LMP7_9MICC</name>
<organism evidence="4 5">
    <name type="scientific">Pseudarthrobacter humi</name>
    <dbReference type="NCBI Taxonomy" id="2952523"/>
    <lineage>
        <taxon>Bacteria</taxon>
        <taxon>Bacillati</taxon>
        <taxon>Actinomycetota</taxon>
        <taxon>Actinomycetes</taxon>
        <taxon>Micrococcales</taxon>
        <taxon>Micrococcaceae</taxon>
        <taxon>Pseudarthrobacter</taxon>
    </lineage>
</organism>
<dbReference type="EMBL" id="JANCLV010000004">
    <property type="protein sequence ID" value="MCP8999712.1"/>
    <property type="molecule type" value="Genomic_DNA"/>
</dbReference>
<keyword evidence="2" id="KW-1133">Transmembrane helix</keyword>
<feature type="compositionally biased region" description="Low complexity" evidence="1">
    <location>
        <begin position="10"/>
        <end position="24"/>
    </location>
</feature>
<proteinExistence type="predicted"/>
<evidence type="ECO:0000256" key="1">
    <source>
        <dbReference type="SAM" id="MobiDB-lite"/>
    </source>
</evidence>
<keyword evidence="5" id="KW-1185">Reference proteome</keyword>
<keyword evidence="2" id="KW-0472">Membrane</keyword>
<accession>A0ABT1LMP7</accession>
<evidence type="ECO:0000313" key="4">
    <source>
        <dbReference type="EMBL" id="MCP8999712.1"/>
    </source>
</evidence>